<dbReference type="AlphaFoldDB" id="A0A150LG78"/>
<dbReference type="InterPro" id="IPR036052">
    <property type="entry name" value="TrpB-like_PALP_sf"/>
</dbReference>
<comment type="pathway">
    <text evidence="3 12">Amino-acid biosynthesis; L-tryptophan biosynthesis; L-tryptophan from chorismate: step 5/5.</text>
</comment>
<evidence type="ECO:0000256" key="12">
    <source>
        <dbReference type="HAMAP-Rule" id="MF_00133"/>
    </source>
</evidence>
<dbReference type="InterPro" id="IPR001926">
    <property type="entry name" value="TrpB-like_PALP"/>
</dbReference>
<evidence type="ECO:0000256" key="11">
    <source>
        <dbReference type="ARBA" id="ARBA00049047"/>
    </source>
</evidence>
<dbReference type="Pfam" id="PF00291">
    <property type="entry name" value="PALP"/>
    <property type="match status" value="1"/>
</dbReference>
<dbReference type="RefSeq" id="WP_066226429.1">
    <property type="nucleotide sequence ID" value="NZ_JBHJSX010000005.1"/>
</dbReference>
<dbReference type="SUPFAM" id="SSF53686">
    <property type="entry name" value="Tryptophan synthase beta subunit-like PLP-dependent enzymes"/>
    <property type="match status" value="1"/>
</dbReference>
<dbReference type="EMBL" id="LQYN01000007">
    <property type="protein sequence ID" value="KYD11373.1"/>
    <property type="molecule type" value="Genomic_DNA"/>
</dbReference>
<accession>A0A150LG78</accession>
<dbReference type="PANTHER" id="PTHR48077">
    <property type="entry name" value="TRYPTOPHAN SYNTHASE-RELATED"/>
    <property type="match status" value="1"/>
</dbReference>
<dbReference type="GO" id="GO:0004834">
    <property type="term" value="F:tryptophan synthase activity"/>
    <property type="evidence" value="ECO:0007669"/>
    <property type="project" value="UniProtKB-UniRule"/>
</dbReference>
<comment type="catalytic activity">
    <reaction evidence="11 12">
        <text>(1S,2R)-1-C-(indol-3-yl)glycerol 3-phosphate + L-serine = D-glyceraldehyde 3-phosphate + L-tryptophan + H2O</text>
        <dbReference type="Rhea" id="RHEA:10532"/>
        <dbReference type="ChEBI" id="CHEBI:15377"/>
        <dbReference type="ChEBI" id="CHEBI:33384"/>
        <dbReference type="ChEBI" id="CHEBI:57912"/>
        <dbReference type="ChEBI" id="CHEBI:58866"/>
        <dbReference type="ChEBI" id="CHEBI:59776"/>
        <dbReference type="EC" id="4.2.1.20"/>
    </reaction>
</comment>
<evidence type="ECO:0000256" key="7">
    <source>
        <dbReference type="ARBA" id="ARBA00022822"/>
    </source>
</evidence>
<dbReference type="InterPro" id="IPR006654">
    <property type="entry name" value="Trp_synth_beta"/>
</dbReference>
<evidence type="ECO:0000256" key="9">
    <source>
        <dbReference type="ARBA" id="ARBA00023141"/>
    </source>
</evidence>
<evidence type="ECO:0000256" key="8">
    <source>
        <dbReference type="ARBA" id="ARBA00022898"/>
    </source>
</evidence>
<evidence type="ECO:0000256" key="6">
    <source>
        <dbReference type="ARBA" id="ARBA00022605"/>
    </source>
</evidence>
<evidence type="ECO:0000256" key="1">
    <source>
        <dbReference type="ARBA" id="ARBA00001933"/>
    </source>
</evidence>
<evidence type="ECO:0000256" key="2">
    <source>
        <dbReference type="ARBA" id="ARBA00002786"/>
    </source>
</evidence>
<keyword evidence="7 12" id="KW-0822">Tryptophan biosynthesis</keyword>
<name>A0A150LG78_9BACI</name>
<dbReference type="STRING" id="46224.B4102_1799"/>
<evidence type="ECO:0000259" key="13">
    <source>
        <dbReference type="Pfam" id="PF00291"/>
    </source>
</evidence>
<dbReference type="InterPro" id="IPR023026">
    <property type="entry name" value="Trp_synth_beta/beta-like"/>
</dbReference>
<keyword evidence="10 12" id="KW-0456">Lyase</keyword>
<dbReference type="UniPathway" id="UPA00035">
    <property type="reaction ID" value="UER00044"/>
</dbReference>
<evidence type="ECO:0000313" key="14">
    <source>
        <dbReference type="EMBL" id="KYD11373.1"/>
    </source>
</evidence>
<organism evidence="14 15">
    <name type="scientific">Heyndrickxia sporothermodurans</name>
    <dbReference type="NCBI Taxonomy" id="46224"/>
    <lineage>
        <taxon>Bacteria</taxon>
        <taxon>Bacillati</taxon>
        <taxon>Bacillota</taxon>
        <taxon>Bacilli</taxon>
        <taxon>Bacillales</taxon>
        <taxon>Bacillaceae</taxon>
        <taxon>Heyndrickxia</taxon>
    </lineage>
</organism>
<dbReference type="EC" id="4.2.1.20" evidence="12"/>
<dbReference type="NCBIfam" id="TIGR00263">
    <property type="entry name" value="trpB"/>
    <property type="match status" value="1"/>
</dbReference>
<protein>
    <recommendedName>
        <fullName evidence="12">Tryptophan synthase beta chain</fullName>
        <ecNumber evidence="12">4.2.1.20</ecNumber>
    </recommendedName>
</protein>
<dbReference type="InterPro" id="IPR006653">
    <property type="entry name" value="Trp_synth_b_CS"/>
</dbReference>
<dbReference type="FunFam" id="3.40.50.1100:FF:000004">
    <property type="entry name" value="Tryptophan synthase beta chain"/>
    <property type="match status" value="1"/>
</dbReference>
<feature type="domain" description="Tryptophan synthase beta chain-like PALP" evidence="13">
    <location>
        <begin position="59"/>
        <end position="382"/>
    </location>
</feature>
<evidence type="ECO:0000256" key="4">
    <source>
        <dbReference type="ARBA" id="ARBA00009982"/>
    </source>
</evidence>
<evidence type="ECO:0000313" key="15">
    <source>
        <dbReference type="Proteomes" id="UP000075666"/>
    </source>
</evidence>
<dbReference type="CDD" id="cd06446">
    <property type="entry name" value="Trp-synth_B"/>
    <property type="match status" value="1"/>
</dbReference>
<comment type="cofactor">
    <cofactor evidence="1 12">
        <name>pyridoxal 5'-phosphate</name>
        <dbReference type="ChEBI" id="CHEBI:597326"/>
    </cofactor>
</comment>
<evidence type="ECO:0000256" key="10">
    <source>
        <dbReference type="ARBA" id="ARBA00023239"/>
    </source>
</evidence>
<dbReference type="PANTHER" id="PTHR48077:SF3">
    <property type="entry name" value="TRYPTOPHAN SYNTHASE"/>
    <property type="match status" value="1"/>
</dbReference>
<reference evidence="14 15" key="1">
    <citation type="submission" date="2016-01" db="EMBL/GenBank/DDBJ databases">
        <title>Genome Sequences of Twelve Sporeforming Bacillus Species Isolated from Foods.</title>
        <authorList>
            <person name="Berendsen E.M."/>
            <person name="Wells-Bennik M.H."/>
            <person name="Krawcyk A.O."/>
            <person name="De Jong A."/>
            <person name="Holsappel S."/>
            <person name="Eijlander R.T."/>
            <person name="Kuipers O.P."/>
        </authorList>
    </citation>
    <scope>NUCLEOTIDE SEQUENCE [LARGE SCALE GENOMIC DNA]</scope>
    <source>
        <strain evidence="14 15">B4102</strain>
    </source>
</reference>
<keyword evidence="9 12" id="KW-0057">Aromatic amino acid biosynthesis</keyword>
<comment type="subunit">
    <text evidence="5 12">Tetramer of two alpha and two beta chains.</text>
</comment>
<comment type="function">
    <text evidence="2 12">The beta subunit is responsible for the synthesis of L-tryptophan from indole and L-serine.</text>
</comment>
<sequence>MTTYTQPDQKGHYGMFGGRFVPETLMPAVLELEQAYNEAMNDPEFIQQIDYYFHHYIGRETPLYLAENLTNQLGGPKIYLKREDLNHTGAHKINNALGQALLTQRMGKKKVVAETGAGQHGVATATACALLGLECIVFMGAEDIQRQKLNVFRMELLGAEVRSVEQGSGTLKDAVNEALRYWVSHVEDTHYILGSVVGPHPFPQIVRDFQSVIGKETRKQILEQSGSLPDAVVACIGGGSNSMGMFYPFINDEDVKLYGVEAGGSGIDTGKHAATLTDGKIGVLHGTMTYLLQDQHGQIEEAHSVSAGLDYPGVGPEHSFLKEKGRVTYTSITDKEALEAFKLLTKSEGIIPALESSHAVAYAAKLAKEMSKEETMVICLSGRGDKDVETVKSILGGM</sequence>
<gene>
    <name evidence="12" type="primary">trpB</name>
    <name evidence="14" type="ORF">B4102_1799</name>
</gene>
<keyword evidence="6 12" id="KW-0028">Amino-acid biosynthesis</keyword>
<dbReference type="HAMAP" id="MF_00133">
    <property type="entry name" value="Trp_synth_beta"/>
    <property type="match status" value="1"/>
</dbReference>
<comment type="caution">
    <text evidence="14">The sequence shown here is derived from an EMBL/GenBank/DDBJ whole genome shotgun (WGS) entry which is preliminary data.</text>
</comment>
<dbReference type="Gene3D" id="3.40.50.1100">
    <property type="match status" value="2"/>
</dbReference>
<comment type="similarity">
    <text evidence="4 12">Belongs to the TrpB family.</text>
</comment>
<dbReference type="PROSITE" id="PS00168">
    <property type="entry name" value="TRP_SYNTHASE_BETA"/>
    <property type="match status" value="1"/>
</dbReference>
<dbReference type="PATRIC" id="fig|46224.3.peg.4104"/>
<keyword evidence="8 12" id="KW-0663">Pyridoxal phosphate</keyword>
<dbReference type="FunFam" id="3.40.50.1100:FF:000001">
    <property type="entry name" value="Tryptophan synthase beta chain"/>
    <property type="match status" value="1"/>
</dbReference>
<feature type="modified residue" description="N6-(pyridoxal phosphate)lysine" evidence="12">
    <location>
        <position position="92"/>
    </location>
</feature>
<dbReference type="GO" id="GO:0005737">
    <property type="term" value="C:cytoplasm"/>
    <property type="evidence" value="ECO:0007669"/>
    <property type="project" value="TreeGrafter"/>
</dbReference>
<evidence type="ECO:0000256" key="5">
    <source>
        <dbReference type="ARBA" id="ARBA00011270"/>
    </source>
</evidence>
<dbReference type="Proteomes" id="UP000075666">
    <property type="component" value="Unassembled WGS sequence"/>
</dbReference>
<keyword evidence="15" id="KW-1185">Reference proteome</keyword>
<dbReference type="OrthoDB" id="9766131at2"/>
<proteinExistence type="inferred from homology"/>
<evidence type="ECO:0000256" key="3">
    <source>
        <dbReference type="ARBA" id="ARBA00004733"/>
    </source>
</evidence>
<dbReference type="PIRSF" id="PIRSF001413">
    <property type="entry name" value="Trp_syn_beta"/>
    <property type="match status" value="1"/>
</dbReference>